<reference evidence="1 2" key="1">
    <citation type="submission" date="2022-10" db="EMBL/GenBank/DDBJ databases">
        <title>Ruegeria sp. nov., isolated from ocean surface sediments.</title>
        <authorList>
            <person name="He W."/>
            <person name="Xue H.-P."/>
            <person name="Zhang D.-F."/>
        </authorList>
    </citation>
    <scope>NUCLEOTIDE SEQUENCE [LARGE SCALE GENOMIC DNA]</scope>
    <source>
        <strain evidence="1 2">XHP0148</strain>
    </source>
</reference>
<dbReference type="Proteomes" id="UP001320899">
    <property type="component" value="Unassembled WGS sequence"/>
</dbReference>
<keyword evidence="2" id="KW-1185">Reference proteome</keyword>
<sequence length="454" mass="50766">MVDVKLRGAVDGFFSEKILGGWVLPPSVADPGTTQVRVLLDGQDITATQDRVYRKDIGANCGFRVVLTRPITPELVADRRLVFRCIDNGTTLGEIAIHDPSFQKFCRKQEAERLEKIVSGLSTTEAAAFFEKWSDRNLLALIDHAERRLGKTPPDPSAELSHLPVQVGLRSRCGTARVGRDGYLFLVGGRNSLIDVFQRSGYEPEIQTFVRRWLDLFQARKATLDTVGVHYLQIVIPEKISVQSQFYPESLQVPNPIYRGIMAEAGAADWMLDVHSEFMAEPDPAALYRKLDSHFTIQGSILATRAMLTALGERFDFPDRFESTVRGGNDLGSKFGGLFGLEDRADMDAATKASLPGPVERVETLVPPDGKHIGIRAVFRCAGAPINKRLVVFGNSFFERGASPRGLTWWCARLFREFHFVWNPELDMEYVEQVKPDIVVCQTIERFLIAVPPK</sequence>
<name>A0ABT3AQD2_9RHOB</name>
<protein>
    <recommendedName>
        <fullName evidence="3">AlgX/AlgJ SGNH hydrolase-like domain-containing protein</fullName>
    </recommendedName>
</protein>
<gene>
    <name evidence="1" type="ORF">OE747_21255</name>
</gene>
<comment type="caution">
    <text evidence="1">The sequence shown here is derived from an EMBL/GenBank/DDBJ whole genome shotgun (WGS) entry which is preliminary data.</text>
</comment>
<proteinExistence type="predicted"/>
<accession>A0ABT3AQD2</accession>
<dbReference type="EMBL" id="JAOWLB010000023">
    <property type="protein sequence ID" value="MCV2890868.1"/>
    <property type="molecule type" value="Genomic_DNA"/>
</dbReference>
<evidence type="ECO:0008006" key="3">
    <source>
        <dbReference type="Google" id="ProtNLM"/>
    </source>
</evidence>
<dbReference type="RefSeq" id="WP_263830483.1">
    <property type="nucleotide sequence ID" value="NZ_JAOWLB010000023.1"/>
</dbReference>
<evidence type="ECO:0000313" key="1">
    <source>
        <dbReference type="EMBL" id="MCV2890868.1"/>
    </source>
</evidence>
<organism evidence="1 2">
    <name type="scientific">Ruegeria aquimaris</name>
    <dbReference type="NCBI Taxonomy" id="2984333"/>
    <lineage>
        <taxon>Bacteria</taxon>
        <taxon>Pseudomonadati</taxon>
        <taxon>Pseudomonadota</taxon>
        <taxon>Alphaproteobacteria</taxon>
        <taxon>Rhodobacterales</taxon>
        <taxon>Roseobacteraceae</taxon>
        <taxon>Ruegeria</taxon>
    </lineage>
</organism>
<evidence type="ECO:0000313" key="2">
    <source>
        <dbReference type="Proteomes" id="UP001320899"/>
    </source>
</evidence>